<dbReference type="EMBL" id="FUWG01000003">
    <property type="protein sequence ID" value="SJZ30647.1"/>
    <property type="molecule type" value="Genomic_DNA"/>
</dbReference>
<dbReference type="AlphaFoldDB" id="A0A1T4JKQ5"/>
<evidence type="ECO:0000313" key="2">
    <source>
        <dbReference type="Proteomes" id="UP000190423"/>
    </source>
</evidence>
<dbReference type="Proteomes" id="UP000190423">
    <property type="component" value="Unassembled WGS sequence"/>
</dbReference>
<protein>
    <recommendedName>
        <fullName evidence="3">MORN repeat variant</fullName>
    </recommendedName>
</protein>
<name>A0A1T4JKQ5_TREPO</name>
<organism evidence="1 2">
    <name type="scientific">Treponema porcinum</name>
    <dbReference type="NCBI Taxonomy" id="261392"/>
    <lineage>
        <taxon>Bacteria</taxon>
        <taxon>Pseudomonadati</taxon>
        <taxon>Spirochaetota</taxon>
        <taxon>Spirochaetia</taxon>
        <taxon>Spirochaetales</taxon>
        <taxon>Treponemataceae</taxon>
        <taxon>Treponema</taxon>
    </lineage>
</organism>
<gene>
    <name evidence="1" type="ORF">SAMN02745149_00509</name>
</gene>
<proteinExistence type="predicted"/>
<dbReference type="GeneID" id="78315828"/>
<dbReference type="RefSeq" id="WP_078932433.1">
    <property type="nucleotide sequence ID" value="NZ_FUWG01000003.1"/>
</dbReference>
<sequence>METKSLFYVDSETVIRSYDETGNLAEGTRMTVKNDKEIILRFSHGLLDGDSFSKDGKLIVQPAVETEGHIEYWREGKLHRDDGLEAVYTDGFTTKEYWENGIRIK</sequence>
<evidence type="ECO:0000313" key="1">
    <source>
        <dbReference type="EMBL" id="SJZ30647.1"/>
    </source>
</evidence>
<keyword evidence="2" id="KW-1185">Reference proteome</keyword>
<evidence type="ECO:0008006" key="3">
    <source>
        <dbReference type="Google" id="ProtNLM"/>
    </source>
</evidence>
<dbReference type="STRING" id="261392.SAMN02745149_00509"/>
<reference evidence="1 2" key="1">
    <citation type="submission" date="2017-02" db="EMBL/GenBank/DDBJ databases">
        <authorList>
            <person name="Peterson S.W."/>
        </authorList>
    </citation>
    <scope>NUCLEOTIDE SEQUENCE [LARGE SCALE GENOMIC DNA]</scope>
    <source>
        <strain evidence="1 2">ATCC BAA-908</strain>
    </source>
</reference>
<dbReference type="OrthoDB" id="363358at2"/>
<accession>A0A1T4JKQ5</accession>